<proteinExistence type="predicted"/>
<keyword evidence="4" id="KW-1185">Reference proteome</keyword>
<accession>A0A9P1HAE5</accession>
<organism evidence="3 4">
    <name type="scientific">Parascedosporium putredinis</name>
    <dbReference type="NCBI Taxonomy" id="1442378"/>
    <lineage>
        <taxon>Eukaryota</taxon>
        <taxon>Fungi</taxon>
        <taxon>Dikarya</taxon>
        <taxon>Ascomycota</taxon>
        <taxon>Pezizomycotina</taxon>
        <taxon>Sordariomycetes</taxon>
        <taxon>Hypocreomycetidae</taxon>
        <taxon>Microascales</taxon>
        <taxon>Microascaceae</taxon>
        <taxon>Parascedosporium</taxon>
    </lineage>
</organism>
<comment type="caution">
    <text evidence="3">The sequence shown here is derived from an EMBL/GenBank/DDBJ whole genome shotgun (WGS) entry which is preliminary data.</text>
</comment>
<protein>
    <submittedName>
        <fullName evidence="3">Uncharacterized protein</fullName>
    </submittedName>
</protein>
<sequence>MQLSASLVFIAATLVGSSLATKCTAASATALEPFLTQGGGSSSGGGGAVGSGPILTFDNSWVSNAVRDLSRLAPRDVRYTLSNTVRRAAELDCNSQETCVSLSAVLFCYTMASGDFRDGDGTTGNVITGDYTLGDGRKGNLYTGPTPLPTGTSDTNAETTQSASSGDSEGDDTQNATGSQTSTKSGTANSPSESGGSSTAASEGLAASVQRNLIVMSAVAASLSFSLALN</sequence>
<evidence type="ECO:0000256" key="1">
    <source>
        <dbReference type="SAM" id="MobiDB-lite"/>
    </source>
</evidence>
<evidence type="ECO:0000313" key="4">
    <source>
        <dbReference type="Proteomes" id="UP000838763"/>
    </source>
</evidence>
<gene>
    <name evidence="3" type="ORF">PPNO1_LOCUS8459</name>
</gene>
<evidence type="ECO:0000256" key="2">
    <source>
        <dbReference type="SAM" id="SignalP"/>
    </source>
</evidence>
<feature type="compositionally biased region" description="Low complexity" evidence="1">
    <location>
        <begin position="143"/>
        <end position="152"/>
    </location>
</feature>
<name>A0A9P1HAE5_9PEZI</name>
<dbReference type="AlphaFoldDB" id="A0A9P1HAE5"/>
<feature type="chain" id="PRO_5040253936" evidence="2">
    <location>
        <begin position="21"/>
        <end position="230"/>
    </location>
</feature>
<keyword evidence="2" id="KW-0732">Signal</keyword>
<feature type="signal peptide" evidence="2">
    <location>
        <begin position="1"/>
        <end position="20"/>
    </location>
</feature>
<evidence type="ECO:0000313" key="3">
    <source>
        <dbReference type="EMBL" id="CAI4218886.1"/>
    </source>
</evidence>
<feature type="region of interest" description="Disordered" evidence="1">
    <location>
        <begin position="134"/>
        <end position="201"/>
    </location>
</feature>
<dbReference type="EMBL" id="CALLCH030000018">
    <property type="protein sequence ID" value="CAI4218886.1"/>
    <property type="molecule type" value="Genomic_DNA"/>
</dbReference>
<dbReference type="Proteomes" id="UP000838763">
    <property type="component" value="Unassembled WGS sequence"/>
</dbReference>
<feature type="compositionally biased region" description="Low complexity" evidence="1">
    <location>
        <begin position="188"/>
        <end position="201"/>
    </location>
</feature>
<dbReference type="OrthoDB" id="3559204at2759"/>
<feature type="compositionally biased region" description="Polar residues" evidence="1">
    <location>
        <begin position="153"/>
        <end position="187"/>
    </location>
</feature>
<reference evidence="3" key="1">
    <citation type="submission" date="2022-11" db="EMBL/GenBank/DDBJ databases">
        <authorList>
            <person name="Scott C."/>
            <person name="Bruce N."/>
        </authorList>
    </citation>
    <scope>NUCLEOTIDE SEQUENCE</scope>
</reference>